<organism evidence="3">
    <name type="scientific">Candidatus Kentrum sp. TUN</name>
    <dbReference type="NCBI Taxonomy" id="2126343"/>
    <lineage>
        <taxon>Bacteria</taxon>
        <taxon>Pseudomonadati</taxon>
        <taxon>Pseudomonadota</taxon>
        <taxon>Gammaproteobacteria</taxon>
        <taxon>Candidatus Kentrum</taxon>
    </lineage>
</organism>
<dbReference type="SUPFAM" id="SSF54106">
    <property type="entry name" value="LysM domain"/>
    <property type="match status" value="1"/>
</dbReference>
<dbReference type="AlphaFoldDB" id="A0A450ZP85"/>
<name>A0A450ZP85_9GAMM</name>
<protein>
    <submittedName>
        <fullName evidence="3">LysM domain-containing protein</fullName>
    </submittedName>
</protein>
<keyword evidence="1" id="KW-0812">Transmembrane</keyword>
<dbReference type="EMBL" id="CAADFV010000080">
    <property type="protein sequence ID" value="VFK62448.1"/>
    <property type="molecule type" value="Genomic_DNA"/>
</dbReference>
<dbReference type="InterPro" id="IPR036779">
    <property type="entry name" value="LysM_dom_sf"/>
</dbReference>
<dbReference type="CDD" id="cd00118">
    <property type="entry name" value="LysM"/>
    <property type="match status" value="1"/>
</dbReference>
<dbReference type="InterPro" id="IPR018392">
    <property type="entry name" value="LysM"/>
</dbReference>
<dbReference type="Pfam" id="PF01476">
    <property type="entry name" value="LysM"/>
    <property type="match status" value="1"/>
</dbReference>
<dbReference type="PROSITE" id="PS51782">
    <property type="entry name" value="LYSM"/>
    <property type="match status" value="1"/>
</dbReference>
<proteinExistence type="predicted"/>
<evidence type="ECO:0000256" key="1">
    <source>
        <dbReference type="SAM" id="Phobius"/>
    </source>
</evidence>
<evidence type="ECO:0000313" key="4">
    <source>
        <dbReference type="EMBL" id="VFK56205.1"/>
    </source>
</evidence>
<dbReference type="SMART" id="SM00257">
    <property type="entry name" value="LysM"/>
    <property type="match status" value="1"/>
</dbReference>
<keyword evidence="1" id="KW-1133">Transmembrane helix</keyword>
<sequence length="186" mass="20934">MENTNPGFQQDDWQLERPHYGRQLDDMDNRPSARGSGLIRQTTIIGSIIIVIIAVTFLVLDTVIKPVQSESKAIKEMISSLQNFRHSDISILQARFDRQEEVLRDLLKQVSELKAPALVANKAPSNSVNNRIGNTGKYTLYSVKKNDTLGGIARRHNVSVKRILEENEITNSHKISIGQEIYVPAQ</sequence>
<keyword evidence="1" id="KW-0472">Membrane</keyword>
<dbReference type="EMBL" id="CAADFX010000034">
    <property type="protein sequence ID" value="VFK55564.1"/>
    <property type="molecule type" value="Genomic_DNA"/>
</dbReference>
<dbReference type="EMBL" id="CAADFY010000082">
    <property type="protein sequence ID" value="VFK56205.1"/>
    <property type="molecule type" value="Genomic_DNA"/>
</dbReference>
<evidence type="ECO:0000313" key="3">
    <source>
        <dbReference type="EMBL" id="VFK55564.1"/>
    </source>
</evidence>
<evidence type="ECO:0000259" key="2">
    <source>
        <dbReference type="PROSITE" id="PS51782"/>
    </source>
</evidence>
<dbReference type="Gene3D" id="3.10.350.10">
    <property type="entry name" value="LysM domain"/>
    <property type="match status" value="1"/>
</dbReference>
<accession>A0A450ZP85</accession>
<feature type="transmembrane region" description="Helical" evidence="1">
    <location>
        <begin position="44"/>
        <end position="64"/>
    </location>
</feature>
<evidence type="ECO:0000313" key="5">
    <source>
        <dbReference type="EMBL" id="VFK62448.1"/>
    </source>
</evidence>
<reference evidence="3" key="1">
    <citation type="submission" date="2019-02" db="EMBL/GenBank/DDBJ databases">
        <authorList>
            <person name="Gruber-Vodicka R. H."/>
            <person name="Seah K. B. B."/>
        </authorList>
    </citation>
    <scope>NUCLEOTIDE SEQUENCE</scope>
    <source>
        <strain evidence="3">BECK_BY1</strain>
        <strain evidence="5">BECK_BY2</strain>
        <strain evidence="4">BECK_BY3</strain>
    </source>
</reference>
<feature type="domain" description="LysM" evidence="2">
    <location>
        <begin position="139"/>
        <end position="183"/>
    </location>
</feature>
<gene>
    <name evidence="3" type="ORF">BECKTUN1418D_GA0071000_103415</name>
    <name evidence="5" type="ORF">BECKTUN1418E_GA0071001_10807</name>
    <name evidence="4" type="ORF">BECKTUN1418F_GA0071002_10827</name>
</gene>